<reference evidence="2 3" key="1">
    <citation type="submission" date="2017-05" db="EMBL/GenBank/DDBJ databases">
        <authorList>
            <person name="Varghese N."/>
            <person name="Submissions S."/>
        </authorList>
    </citation>
    <scope>NUCLEOTIDE SEQUENCE [LARGE SCALE GENOMIC DNA]</scope>
    <source>
        <strain evidence="2 3">SM16</strain>
    </source>
</reference>
<dbReference type="RefSeq" id="WP_283407064.1">
    <property type="nucleotide sequence ID" value="NZ_FXUI01000016.1"/>
</dbReference>
<keyword evidence="2" id="KW-0503">Monooxygenase</keyword>
<dbReference type="PROSITE" id="PS51725">
    <property type="entry name" value="ABM"/>
    <property type="match status" value="1"/>
</dbReference>
<dbReference type="SUPFAM" id="SSF54909">
    <property type="entry name" value="Dimeric alpha+beta barrel"/>
    <property type="match status" value="1"/>
</dbReference>
<evidence type="ECO:0000259" key="1">
    <source>
        <dbReference type="PROSITE" id="PS51725"/>
    </source>
</evidence>
<sequence length="100" mass="10951">MSEHTNLAQMRAKPGRSEALGAALQSLVAPSRDEPGCIIYQVHQSTEDPALWMVYEVWQSADDLGDHFTLPHMQAFVASVPELVDGDLDLKSFTRVGPTA</sequence>
<dbReference type="InterPro" id="IPR011008">
    <property type="entry name" value="Dimeric_a/b-barrel"/>
</dbReference>
<organism evidence="2 3">
    <name type="scientific">Novosphingobium panipatense</name>
    <dbReference type="NCBI Taxonomy" id="428991"/>
    <lineage>
        <taxon>Bacteria</taxon>
        <taxon>Pseudomonadati</taxon>
        <taxon>Pseudomonadota</taxon>
        <taxon>Alphaproteobacteria</taxon>
        <taxon>Sphingomonadales</taxon>
        <taxon>Sphingomonadaceae</taxon>
        <taxon>Novosphingobium</taxon>
    </lineage>
</organism>
<proteinExistence type="predicted"/>
<gene>
    <name evidence="2" type="ORF">SAMN06296065_11653</name>
</gene>
<dbReference type="Gene3D" id="3.30.70.100">
    <property type="match status" value="1"/>
</dbReference>
<comment type="caution">
    <text evidence="2">The sequence shown here is derived from an EMBL/GenBank/DDBJ whole genome shotgun (WGS) entry which is preliminary data.</text>
</comment>
<accession>A0ABY1QV26</accession>
<feature type="domain" description="ABM" evidence="1">
    <location>
        <begin position="4"/>
        <end position="93"/>
    </location>
</feature>
<keyword evidence="3" id="KW-1185">Reference proteome</keyword>
<evidence type="ECO:0000313" key="3">
    <source>
        <dbReference type="Proteomes" id="UP001157910"/>
    </source>
</evidence>
<dbReference type="Proteomes" id="UP001157910">
    <property type="component" value="Unassembled WGS sequence"/>
</dbReference>
<dbReference type="Pfam" id="PF03992">
    <property type="entry name" value="ABM"/>
    <property type="match status" value="1"/>
</dbReference>
<protein>
    <submittedName>
        <fullName evidence="2">Quinol monooxygenase YgiN</fullName>
    </submittedName>
</protein>
<dbReference type="InterPro" id="IPR050744">
    <property type="entry name" value="AI-2_Isomerase_LsrG"/>
</dbReference>
<evidence type="ECO:0000313" key="2">
    <source>
        <dbReference type="EMBL" id="SMP81173.1"/>
    </source>
</evidence>
<keyword evidence="2" id="KW-0560">Oxidoreductase</keyword>
<dbReference type="GO" id="GO:0004497">
    <property type="term" value="F:monooxygenase activity"/>
    <property type="evidence" value="ECO:0007669"/>
    <property type="project" value="UniProtKB-KW"/>
</dbReference>
<dbReference type="PANTHER" id="PTHR33336:SF3">
    <property type="entry name" value="ABM DOMAIN-CONTAINING PROTEIN"/>
    <property type="match status" value="1"/>
</dbReference>
<dbReference type="EMBL" id="FXUI01000016">
    <property type="protein sequence ID" value="SMP81173.1"/>
    <property type="molecule type" value="Genomic_DNA"/>
</dbReference>
<dbReference type="InterPro" id="IPR007138">
    <property type="entry name" value="ABM_dom"/>
</dbReference>
<dbReference type="PANTHER" id="PTHR33336">
    <property type="entry name" value="QUINOL MONOOXYGENASE YGIN-RELATED"/>
    <property type="match status" value="1"/>
</dbReference>
<name>A0ABY1QV26_9SPHN</name>